<dbReference type="PANTHER" id="PTHR39369">
    <property type="entry name" value="LIN-24 (TWENTY-FOUR) LIKE"/>
    <property type="match status" value="1"/>
</dbReference>
<dbReference type="AlphaFoldDB" id="A0A158P8P7"/>
<evidence type="ECO:0000313" key="2">
    <source>
        <dbReference type="WBParaSite" id="ACAC_0000729801-mRNA-1"/>
    </source>
</evidence>
<dbReference type="InterPro" id="IPR004991">
    <property type="entry name" value="Aerolysin-like"/>
</dbReference>
<dbReference type="CDD" id="cd20237">
    <property type="entry name" value="PFM_LIN24-like"/>
    <property type="match status" value="1"/>
</dbReference>
<dbReference type="Gene3D" id="2.170.15.10">
    <property type="entry name" value="Proaerolysin, chain A, domain 3"/>
    <property type="match status" value="1"/>
</dbReference>
<dbReference type="Proteomes" id="UP000035642">
    <property type="component" value="Unassembled WGS sequence"/>
</dbReference>
<organism evidence="1 2">
    <name type="scientific">Angiostrongylus cantonensis</name>
    <name type="common">Rat lungworm</name>
    <dbReference type="NCBI Taxonomy" id="6313"/>
    <lineage>
        <taxon>Eukaryota</taxon>
        <taxon>Metazoa</taxon>
        <taxon>Ecdysozoa</taxon>
        <taxon>Nematoda</taxon>
        <taxon>Chromadorea</taxon>
        <taxon>Rhabditida</taxon>
        <taxon>Rhabditina</taxon>
        <taxon>Rhabditomorpha</taxon>
        <taxon>Strongyloidea</taxon>
        <taxon>Metastrongylidae</taxon>
        <taxon>Angiostrongylus</taxon>
    </lineage>
</organism>
<dbReference type="WBParaSite" id="ACAC_0000729801-mRNA-1">
    <property type="protein sequence ID" value="ACAC_0000729801-mRNA-1"/>
    <property type="gene ID" value="ACAC_0000729801"/>
</dbReference>
<evidence type="ECO:0000313" key="1">
    <source>
        <dbReference type="Proteomes" id="UP000035642"/>
    </source>
</evidence>
<name>A0A158P8P7_ANGCA</name>
<reference evidence="1" key="1">
    <citation type="submission" date="2012-09" db="EMBL/GenBank/DDBJ databases">
        <authorList>
            <person name="Martin A.A."/>
        </authorList>
    </citation>
    <scope>NUCLEOTIDE SEQUENCE</scope>
</reference>
<protein>
    <submittedName>
        <fullName evidence="2">Protein Simiate</fullName>
    </submittedName>
</protein>
<dbReference type="PANTHER" id="PTHR39369:SF6">
    <property type="entry name" value="LIN-24 (TWENTY-FOUR) LIKE"/>
    <property type="match status" value="1"/>
</dbReference>
<dbReference type="STRING" id="6313.A0A158P8P7"/>
<dbReference type="Pfam" id="PF03318">
    <property type="entry name" value="ETX_MTX2"/>
    <property type="match status" value="1"/>
</dbReference>
<keyword evidence="1" id="KW-1185">Reference proteome</keyword>
<sequence>MPNALRQCQNEPQSFDALQNLVDLEEVVLNWAKLIFNTTKSKAEAKIKKKYLAFNINWTKLYQESMEPEYAYRETKGNVRAVSDEKVLFKTTFTNTTQREQEYSFKTERCTRSTSTVIIEKGVCRGMEVALKLKTPCEVVEANAGFHQEVQLNHIGENTSEEELCWGVDSCVRVPPSSETVAELVILEEQCKRDFRIENRMTGKILVT</sequence>
<reference evidence="2" key="2">
    <citation type="submission" date="2016-04" db="UniProtKB">
        <authorList>
            <consortium name="WormBaseParasite"/>
        </authorList>
    </citation>
    <scope>IDENTIFICATION</scope>
</reference>
<proteinExistence type="predicted"/>
<accession>A0A158P8P7</accession>
<dbReference type="SUPFAM" id="SSF56973">
    <property type="entry name" value="Aerolisin/ETX pore-forming domain"/>
    <property type="match status" value="1"/>
</dbReference>